<proteinExistence type="predicted"/>
<keyword evidence="3" id="KW-0332">GMP biosynthesis</keyword>
<reference evidence="7" key="1">
    <citation type="journal article" date="2014" name="Front. Microbiol.">
        <title>High frequency of phylogenetically diverse reductive dehalogenase-homologous genes in deep subseafloor sedimentary metagenomes.</title>
        <authorList>
            <person name="Kawai M."/>
            <person name="Futagami T."/>
            <person name="Toyoda A."/>
            <person name="Takaki Y."/>
            <person name="Nishi S."/>
            <person name="Hori S."/>
            <person name="Arai W."/>
            <person name="Tsubouchi T."/>
            <person name="Morono Y."/>
            <person name="Uchiyama I."/>
            <person name="Ito T."/>
            <person name="Fujiyama A."/>
            <person name="Inagaki F."/>
            <person name="Takami H."/>
        </authorList>
    </citation>
    <scope>NUCLEOTIDE SEQUENCE</scope>
    <source>
        <strain evidence="7">Expedition CK06-06</strain>
    </source>
</reference>
<evidence type="ECO:0000256" key="5">
    <source>
        <dbReference type="ARBA" id="ARBA00022840"/>
    </source>
</evidence>
<dbReference type="InterPro" id="IPR022310">
    <property type="entry name" value="NAD/GMP_synthase"/>
</dbReference>
<evidence type="ECO:0000256" key="1">
    <source>
        <dbReference type="ARBA" id="ARBA00022598"/>
    </source>
</evidence>
<evidence type="ECO:0000256" key="4">
    <source>
        <dbReference type="ARBA" id="ARBA00022755"/>
    </source>
</evidence>
<evidence type="ECO:0000256" key="3">
    <source>
        <dbReference type="ARBA" id="ARBA00022749"/>
    </source>
</evidence>
<dbReference type="InterPro" id="IPR014729">
    <property type="entry name" value="Rossmann-like_a/b/a_fold"/>
</dbReference>
<gene>
    <name evidence="7" type="ORF">S03H2_63127</name>
</gene>
<name>X1KJS9_9ZZZZ</name>
<dbReference type="InterPro" id="IPR025777">
    <property type="entry name" value="GMPS_ATP_PPase_dom"/>
</dbReference>
<feature type="non-terminal residue" evidence="7">
    <location>
        <position position="1"/>
    </location>
</feature>
<feature type="domain" description="GMPS ATP-PPase" evidence="6">
    <location>
        <begin position="19"/>
        <end position="208"/>
    </location>
</feature>
<dbReference type="EMBL" id="BARU01040868">
    <property type="protein sequence ID" value="GAH82318.1"/>
    <property type="molecule type" value="Genomic_DNA"/>
</dbReference>
<keyword evidence="4" id="KW-0658">Purine biosynthesis</keyword>
<dbReference type="Gene3D" id="3.40.50.620">
    <property type="entry name" value="HUPs"/>
    <property type="match status" value="1"/>
</dbReference>
<evidence type="ECO:0000313" key="7">
    <source>
        <dbReference type="EMBL" id="GAH82318.1"/>
    </source>
</evidence>
<keyword evidence="5" id="KW-0067">ATP-binding</keyword>
<sequence>GLISPLERLRIEEIKAEELNTEEFIKQKVEEISRTVGDELAITALSGGVDSSAVTMLGHRALGSRLKACFVDNGLMRENEPQNVVSLFTELGIDVELVDAKEEFFAALKDITDPEEKREAIVQTFYKKVFGRVVKKSGSKCLLQGTILTDIDETEAGIKRQHNVFEQIGIDPEKEFGYKIIEPLIQLRKDGVKKVAKALGLPESIYNRMPFPGPALATRVLGEASPWR</sequence>
<dbReference type="SUPFAM" id="SSF52402">
    <property type="entry name" value="Adenine nucleotide alpha hydrolases-like"/>
    <property type="match status" value="1"/>
</dbReference>
<dbReference type="GO" id="GO:0005829">
    <property type="term" value="C:cytosol"/>
    <property type="evidence" value="ECO:0007669"/>
    <property type="project" value="TreeGrafter"/>
</dbReference>
<keyword evidence="1" id="KW-0436">Ligase</keyword>
<dbReference type="Pfam" id="PF02540">
    <property type="entry name" value="NAD_synthase"/>
    <property type="match status" value="1"/>
</dbReference>
<organism evidence="7">
    <name type="scientific">marine sediment metagenome</name>
    <dbReference type="NCBI Taxonomy" id="412755"/>
    <lineage>
        <taxon>unclassified sequences</taxon>
        <taxon>metagenomes</taxon>
        <taxon>ecological metagenomes</taxon>
    </lineage>
</organism>
<feature type="non-terminal residue" evidence="7">
    <location>
        <position position="228"/>
    </location>
</feature>
<comment type="caution">
    <text evidence="7">The sequence shown here is derived from an EMBL/GenBank/DDBJ whole genome shotgun (WGS) entry which is preliminary data.</text>
</comment>
<protein>
    <recommendedName>
        <fullName evidence="6">GMPS ATP-PPase domain-containing protein</fullName>
    </recommendedName>
</protein>
<dbReference type="PANTHER" id="PTHR11922:SF2">
    <property type="entry name" value="GMP SYNTHASE [GLUTAMINE-HYDROLYZING]"/>
    <property type="match status" value="1"/>
</dbReference>
<keyword evidence="2" id="KW-0547">Nucleotide-binding</keyword>
<accession>X1KJS9</accession>
<dbReference type="GO" id="GO:0005524">
    <property type="term" value="F:ATP binding"/>
    <property type="evidence" value="ECO:0007669"/>
    <property type="project" value="UniProtKB-KW"/>
</dbReference>
<dbReference type="PANTHER" id="PTHR11922">
    <property type="entry name" value="GMP SYNTHASE-RELATED"/>
    <property type="match status" value="1"/>
</dbReference>
<evidence type="ECO:0000256" key="2">
    <source>
        <dbReference type="ARBA" id="ARBA00022741"/>
    </source>
</evidence>
<dbReference type="GO" id="GO:0003921">
    <property type="term" value="F:GMP synthase activity"/>
    <property type="evidence" value="ECO:0007669"/>
    <property type="project" value="InterPro"/>
</dbReference>
<dbReference type="PROSITE" id="PS51553">
    <property type="entry name" value="GMPS_ATP_PPASE"/>
    <property type="match status" value="1"/>
</dbReference>
<dbReference type="AlphaFoldDB" id="X1KJS9"/>
<evidence type="ECO:0000259" key="6">
    <source>
        <dbReference type="PROSITE" id="PS51553"/>
    </source>
</evidence>